<feature type="transmembrane region" description="Helical" evidence="5">
    <location>
        <begin position="446"/>
        <end position="466"/>
    </location>
</feature>
<evidence type="ECO:0000256" key="3">
    <source>
        <dbReference type="ARBA" id="ARBA00022989"/>
    </source>
</evidence>
<keyword evidence="3 5" id="KW-1133">Transmembrane helix</keyword>
<dbReference type="Gene3D" id="3.40.1710.10">
    <property type="entry name" value="abc type-2 transporter like domain"/>
    <property type="match status" value="1"/>
</dbReference>
<dbReference type="SUPFAM" id="SSF58104">
    <property type="entry name" value="Methyl-accepting chemotaxis protein (MCP) signaling domain"/>
    <property type="match status" value="1"/>
</dbReference>
<evidence type="ECO:0000256" key="1">
    <source>
        <dbReference type="ARBA" id="ARBA00004141"/>
    </source>
</evidence>
<evidence type="ECO:0000256" key="5">
    <source>
        <dbReference type="SAM" id="Phobius"/>
    </source>
</evidence>
<evidence type="ECO:0000313" key="7">
    <source>
        <dbReference type="EMBL" id="ALG12453.1"/>
    </source>
</evidence>
<dbReference type="InterPro" id="IPR017500">
    <property type="entry name" value="Phage_infect_YhgE_N"/>
</dbReference>
<evidence type="ECO:0000256" key="2">
    <source>
        <dbReference type="ARBA" id="ARBA00022692"/>
    </source>
</evidence>
<evidence type="ECO:0000313" key="8">
    <source>
        <dbReference type="Proteomes" id="UP000063699"/>
    </source>
</evidence>
<dbReference type="PANTHER" id="PTHR43077:SF10">
    <property type="entry name" value="TRANSPORT PERMEASE PROTEIN"/>
    <property type="match status" value="1"/>
</dbReference>
<dbReference type="Pfam" id="PF12698">
    <property type="entry name" value="ABC2_membrane_3"/>
    <property type="match status" value="1"/>
</dbReference>
<dbReference type="GO" id="GO:0140359">
    <property type="term" value="F:ABC-type transporter activity"/>
    <property type="evidence" value="ECO:0007669"/>
    <property type="project" value="InterPro"/>
</dbReference>
<feature type="transmembrane region" description="Helical" evidence="5">
    <location>
        <begin position="548"/>
        <end position="567"/>
    </location>
</feature>
<dbReference type="NCBIfam" id="TIGR03062">
    <property type="entry name" value="pip_yhgE_Cterm"/>
    <property type="match status" value="1"/>
</dbReference>
<accession>A0A0N9IBC5</accession>
<dbReference type="STRING" id="860235.AOZ06_41330"/>
<dbReference type="AlphaFoldDB" id="A0A0N9IBC5"/>
<gene>
    <name evidence="7" type="ORF">AOZ06_41330</name>
</gene>
<comment type="subcellular location">
    <subcellularLocation>
        <location evidence="1">Membrane</location>
        <topology evidence="1">Multi-pass membrane protein</topology>
    </subcellularLocation>
</comment>
<dbReference type="InterPro" id="IPR013525">
    <property type="entry name" value="ABC2_TM"/>
</dbReference>
<feature type="transmembrane region" description="Helical" evidence="5">
    <location>
        <begin position="518"/>
        <end position="541"/>
    </location>
</feature>
<organism evidence="7 8">
    <name type="scientific">Kibdelosporangium phytohabitans</name>
    <dbReference type="NCBI Taxonomy" id="860235"/>
    <lineage>
        <taxon>Bacteria</taxon>
        <taxon>Bacillati</taxon>
        <taxon>Actinomycetota</taxon>
        <taxon>Actinomycetes</taxon>
        <taxon>Pseudonocardiales</taxon>
        <taxon>Pseudonocardiaceae</taxon>
        <taxon>Kibdelosporangium</taxon>
    </lineage>
</organism>
<reference evidence="7 8" key="1">
    <citation type="submission" date="2015-07" db="EMBL/GenBank/DDBJ databases">
        <title>Genome sequencing of Kibdelosporangium phytohabitans.</title>
        <authorList>
            <person name="Qin S."/>
            <person name="Xing K."/>
        </authorList>
    </citation>
    <scope>NUCLEOTIDE SEQUENCE [LARGE SCALE GENOMIC DNA]</scope>
    <source>
        <strain evidence="7 8">KLBMP1111</strain>
    </source>
</reference>
<dbReference type="NCBIfam" id="TIGR03061">
    <property type="entry name" value="pip_yhgE_Nterm"/>
    <property type="match status" value="1"/>
</dbReference>
<dbReference type="OrthoDB" id="9811483at2"/>
<keyword evidence="4 5" id="KW-0472">Membrane</keyword>
<dbReference type="EMBL" id="CP012752">
    <property type="protein sequence ID" value="ALG12453.1"/>
    <property type="molecule type" value="Genomic_DNA"/>
</dbReference>
<feature type="transmembrane region" description="Helical" evidence="5">
    <location>
        <begin position="606"/>
        <end position="624"/>
    </location>
</feature>
<dbReference type="RefSeq" id="WP_054294347.1">
    <property type="nucleotide sequence ID" value="NZ_CP012752.1"/>
</dbReference>
<evidence type="ECO:0000256" key="4">
    <source>
        <dbReference type="ARBA" id="ARBA00023136"/>
    </source>
</evidence>
<dbReference type="NCBIfam" id="TIGR03057">
    <property type="entry name" value="xxxLxxG_by_4"/>
    <property type="match status" value="4"/>
</dbReference>
<dbReference type="Proteomes" id="UP000063699">
    <property type="component" value="Chromosome"/>
</dbReference>
<proteinExistence type="predicted"/>
<keyword evidence="2 5" id="KW-0812">Transmembrane</keyword>
<dbReference type="GO" id="GO:0016020">
    <property type="term" value="C:membrane"/>
    <property type="evidence" value="ECO:0007669"/>
    <property type="project" value="UniProtKB-SubCell"/>
</dbReference>
<dbReference type="PANTHER" id="PTHR43077">
    <property type="entry name" value="TRANSPORT PERMEASE YVFS-RELATED"/>
    <property type="match status" value="1"/>
</dbReference>
<sequence length="641" mass="66190">MSALRLAGNELRRITAGKLPRLAVIALVLVPLLYGSLYLFANHDPYGRLDHIPAALVMADEGSQELGNAGDKVAKKLQESGAFEWHRVDAKDADAGVRDGKYSFSMTIPKDFSAALGSSGVFQPRQGLITVTTNDANNYLVDTIADKVADEVRQSITSEVGQTAADKFLIGFGTIFSKTQEAANGAGQLADGAGQARDGAAQLDTGQRKLADGATQLSAGLQELTTGLNTLHDKTKDLPASARKLADGAAQVAAGNAQVATEGQHIADVAKQFVGGIDQFNGNVAANLRAAGFTEEQVQRVMGVLGQARQPIDNANTKVQTAATQLNKLATGAKQVSDGAAQLAAQSPALADGISKAATGATKLNTGAAELAAGEKTAVDGTAKLAAGTKQLADGSVQLRDGLTQGLGQIPHPDDPTRGATAQTIGNPVAINAVGDVKAGSYGAGLAPFFLGLATWIGAFVLFLLIKPLSGRAVAAGLPAWRVAIGGWLPAAALGIVQVILLFTVVTTVVGIGANRPLAAFGLLTLASLAFTAILHALNAFFGAVGKFLGLVLLILQLISSGGTFPWQTLPDVLYPLHSVLPMGYVVDGMRHLLYGGSMVSVGKDVLVLLAYLAGALLVSTLAARRQRVWTPSRLKPELVL</sequence>
<dbReference type="KEGG" id="kphy:AOZ06_41330"/>
<feature type="transmembrane region" description="Helical" evidence="5">
    <location>
        <begin position="21"/>
        <end position="41"/>
    </location>
</feature>
<evidence type="ECO:0000259" key="6">
    <source>
        <dbReference type="Pfam" id="PF12698"/>
    </source>
</evidence>
<feature type="domain" description="ABC-2 type transporter transmembrane" evidence="6">
    <location>
        <begin position="426"/>
        <end position="620"/>
    </location>
</feature>
<protein>
    <submittedName>
        <fullName evidence="7">ABC transporter</fullName>
    </submittedName>
</protein>
<keyword evidence="8" id="KW-1185">Reference proteome</keyword>
<dbReference type="InterPro" id="IPR051328">
    <property type="entry name" value="T7SS_ABC-Transporter"/>
</dbReference>
<name>A0A0N9IBC5_9PSEU</name>
<dbReference type="Gene3D" id="1.10.287.950">
    <property type="entry name" value="Methyl-accepting chemotaxis protein"/>
    <property type="match status" value="1"/>
</dbReference>
<feature type="transmembrane region" description="Helical" evidence="5">
    <location>
        <begin position="487"/>
        <end position="512"/>
    </location>
</feature>
<dbReference type="InterPro" id="IPR017501">
    <property type="entry name" value="Phage_infect_YhgE_C"/>
</dbReference>
<dbReference type="InterPro" id="IPR023908">
    <property type="entry name" value="xxxLxxG_rpt"/>
</dbReference>